<dbReference type="EMBL" id="JAMTCP010000002">
    <property type="protein sequence ID" value="MCP2256980.1"/>
    <property type="molecule type" value="Genomic_DNA"/>
</dbReference>
<dbReference type="PANTHER" id="PTHR43586">
    <property type="entry name" value="CYSTEINE DESULFURASE"/>
    <property type="match status" value="1"/>
</dbReference>
<dbReference type="InterPro" id="IPR015421">
    <property type="entry name" value="PyrdxlP-dep_Trfase_major"/>
</dbReference>
<reference evidence="4 5" key="1">
    <citation type="submission" date="2022-06" db="EMBL/GenBank/DDBJ databases">
        <title>Genomic Encyclopedia of Archaeal and Bacterial Type Strains, Phase II (KMG-II): from individual species to whole genera.</title>
        <authorList>
            <person name="Goeker M."/>
        </authorList>
    </citation>
    <scope>NUCLEOTIDE SEQUENCE [LARGE SCALE GENOMIC DNA]</scope>
    <source>
        <strain evidence="4 5">DSM 40477</strain>
    </source>
</reference>
<dbReference type="Pfam" id="PF00266">
    <property type="entry name" value="Aminotran_5"/>
    <property type="match status" value="1"/>
</dbReference>
<dbReference type="PANTHER" id="PTHR43586:SF8">
    <property type="entry name" value="CYSTEINE DESULFURASE 1, CHLOROPLASTIC"/>
    <property type="match status" value="1"/>
</dbReference>
<comment type="caution">
    <text evidence="4">The sequence shown here is derived from an EMBL/GenBank/DDBJ whole genome shotgun (WGS) entry which is preliminary data.</text>
</comment>
<dbReference type="Gene3D" id="3.90.1150.10">
    <property type="entry name" value="Aspartate Aminotransferase, domain 1"/>
    <property type="match status" value="1"/>
</dbReference>
<name>A0ABT1HN97_STRSD</name>
<sequence>MSSLALVSSVPTSVPPVVAHPEVPLVTGGQVGYANLDHAASAPCLELVRRAVDELLPWYASVHRGAGFASQVSTRVYEQARNVVRDFVGAPSDAAVVFTRNTTDALNLLARSLPKGTTVLRFDTDHHAALLPWRGRQVRRLGVPASPEEAVAALDAALADCPVGPRLVVLTAASNVTGEVWPVAELAAVARRYGARVALDAAQLAPHRPLLAAEWDVDWVALSGHKLYAPFGAGALVGRVDWLRAAEPYLVGGGATRQVVDLGDRLGVSWTAAPERHEAGSPNVVGVHAFAVACQALRQHGWDAIAVHEEALVDRLREGLAAIPGVRQLALWDADHPRVGVVSFVVSAPDGSGLVDPGLLAAALSAEHGVGVRDGAFCAHLTTRALLGRLGSDDQGAAPGQVGVSRALRASVGLGTTAEHVERLLAALDELVRRGPRWDYRLVAGRWTPDPDPRPLPALVTGDAGDVGPGCGSGTMAG</sequence>
<dbReference type="SUPFAM" id="SSF53383">
    <property type="entry name" value="PLP-dependent transferases"/>
    <property type="match status" value="1"/>
</dbReference>
<feature type="domain" description="Aminotransferase class V" evidence="3">
    <location>
        <begin position="35"/>
        <end position="424"/>
    </location>
</feature>
<dbReference type="InterPro" id="IPR015422">
    <property type="entry name" value="PyrdxlP-dep_Trfase_small"/>
</dbReference>
<evidence type="ECO:0000256" key="1">
    <source>
        <dbReference type="ARBA" id="ARBA00001933"/>
    </source>
</evidence>
<evidence type="ECO:0000256" key="2">
    <source>
        <dbReference type="ARBA" id="ARBA00022898"/>
    </source>
</evidence>
<dbReference type="Gene3D" id="3.40.640.10">
    <property type="entry name" value="Type I PLP-dependent aspartate aminotransferase-like (Major domain)"/>
    <property type="match status" value="1"/>
</dbReference>
<dbReference type="GO" id="GO:0016829">
    <property type="term" value="F:lyase activity"/>
    <property type="evidence" value="ECO:0007669"/>
    <property type="project" value="UniProtKB-KW"/>
</dbReference>
<gene>
    <name evidence="4" type="ORF">LX15_000663</name>
</gene>
<dbReference type="InterPro" id="IPR000192">
    <property type="entry name" value="Aminotrans_V_dom"/>
</dbReference>
<comment type="cofactor">
    <cofactor evidence="1">
        <name>pyridoxal 5'-phosphate</name>
        <dbReference type="ChEBI" id="CHEBI:597326"/>
    </cofactor>
</comment>
<dbReference type="Proteomes" id="UP001205311">
    <property type="component" value="Unassembled WGS sequence"/>
</dbReference>
<keyword evidence="5" id="KW-1185">Reference proteome</keyword>
<dbReference type="RefSeq" id="WP_372502194.1">
    <property type="nucleotide sequence ID" value="NZ_JAMTCP010000002.1"/>
</dbReference>
<proteinExistence type="predicted"/>
<protein>
    <submittedName>
        <fullName evidence="4">Selenocysteine lyase/Cysteine desulfurase</fullName>
    </submittedName>
</protein>
<accession>A0ABT1HN97</accession>
<dbReference type="InterPro" id="IPR015424">
    <property type="entry name" value="PyrdxlP-dep_Trfase"/>
</dbReference>
<evidence type="ECO:0000259" key="3">
    <source>
        <dbReference type="Pfam" id="PF00266"/>
    </source>
</evidence>
<organism evidence="4 5">
    <name type="scientific">Streptoalloteichus tenebrarius (strain ATCC 17920 / DSM 40477 / JCM 4838 / CBS 697.72 / NBRC 16177 / NCIMB 11028 / NRRL B-12390 / A12253. 1 / ISP 5477)</name>
    <name type="common">Streptomyces tenebrarius</name>
    <dbReference type="NCBI Taxonomy" id="1933"/>
    <lineage>
        <taxon>Bacteria</taxon>
        <taxon>Bacillati</taxon>
        <taxon>Actinomycetota</taxon>
        <taxon>Actinomycetes</taxon>
        <taxon>Pseudonocardiales</taxon>
        <taxon>Pseudonocardiaceae</taxon>
        <taxon>Streptoalloteichus</taxon>
    </lineage>
</organism>
<keyword evidence="4" id="KW-0456">Lyase</keyword>
<evidence type="ECO:0000313" key="4">
    <source>
        <dbReference type="EMBL" id="MCP2256980.1"/>
    </source>
</evidence>
<keyword evidence="2" id="KW-0663">Pyridoxal phosphate</keyword>
<evidence type="ECO:0000313" key="5">
    <source>
        <dbReference type="Proteomes" id="UP001205311"/>
    </source>
</evidence>